<evidence type="ECO:0000313" key="3">
    <source>
        <dbReference type="EMBL" id="ETK87601.1"/>
    </source>
</evidence>
<feature type="compositionally biased region" description="Low complexity" evidence="1">
    <location>
        <begin position="148"/>
        <end position="232"/>
    </location>
</feature>
<dbReference type="AlphaFoldDB" id="W2GZA9"/>
<dbReference type="Proteomes" id="UP000053236">
    <property type="component" value="Unassembled WGS sequence"/>
</dbReference>
<evidence type="ECO:0008006" key="4">
    <source>
        <dbReference type="Google" id="ProtNLM"/>
    </source>
</evidence>
<feature type="chain" id="PRO_5004817115" description="RxLR effector protein" evidence="2">
    <location>
        <begin position="20"/>
        <end position="232"/>
    </location>
</feature>
<feature type="non-terminal residue" evidence="3">
    <location>
        <position position="232"/>
    </location>
</feature>
<protein>
    <recommendedName>
        <fullName evidence="4">RxLR effector protein</fullName>
    </recommendedName>
</protein>
<evidence type="ECO:0000256" key="1">
    <source>
        <dbReference type="SAM" id="MobiDB-lite"/>
    </source>
</evidence>
<organism evidence="3">
    <name type="scientific">Phytophthora nicotianae</name>
    <name type="common">Potato buckeye rot agent</name>
    <name type="synonym">Phytophthora parasitica</name>
    <dbReference type="NCBI Taxonomy" id="4792"/>
    <lineage>
        <taxon>Eukaryota</taxon>
        <taxon>Sar</taxon>
        <taxon>Stramenopiles</taxon>
        <taxon>Oomycota</taxon>
        <taxon>Peronosporomycetes</taxon>
        <taxon>Peronosporales</taxon>
        <taxon>Peronosporaceae</taxon>
        <taxon>Phytophthora</taxon>
    </lineage>
</organism>
<gene>
    <name evidence="3" type="ORF">L915_07980</name>
</gene>
<keyword evidence="2" id="KW-0732">Signal</keyword>
<dbReference type="EMBL" id="KI686104">
    <property type="protein sequence ID" value="ETK87601.1"/>
    <property type="molecule type" value="Genomic_DNA"/>
</dbReference>
<feature type="region of interest" description="Disordered" evidence="1">
    <location>
        <begin position="118"/>
        <end position="232"/>
    </location>
</feature>
<evidence type="ECO:0000256" key="2">
    <source>
        <dbReference type="SAM" id="SignalP"/>
    </source>
</evidence>
<dbReference type="VEuPathDB" id="FungiDB:PPTG_11360"/>
<proteinExistence type="predicted"/>
<name>W2GZA9_PHYNI</name>
<accession>W2GZA9</accession>
<feature type="signal peptide" evidence="2">
    <location>
        <begin position="1"/>
        <end position="19"/>
    </location>
</feature>
<reference evidence="3" key="1">
    <citation type="submission" date="2013-11" db="EMBL/GenBank/DDBJ databases">
        <title>The Genome Sequence of Phytophthora parasitica CJ02B3.</title>
        <authorList>
            <consortium name="The Broad Institute Genomics Platform"/>
            <person name="Russ C."/>
            <person name="Tyler B."/>
            <person name="Panabieres F."/>
            <person name="Shan W."/>
            <person name="Tripathy S."/>
            <person name="Grunwald N."/>
            <person name="Machado M."/>
            <person name="Johnson C.S."/>
            <person name="Arredondo F."/>
            <person name="Hong C."/>
            <person name="Coffey M."/>
            <person name="Young S.K."/>
            <person name="Zeng Q."/>
            <person name="Gargeya S."/>
            <person name="Fitzgerald M."/>
            <person name="Abouelleil A."/>
            <person name="Alvarado L."/>
            <person name="Chapman S.B."/>
            <person name="Gainer-Dewar J."/>
            <person name="Goldberg J."/>
            <person name="Griggs A."/>
            <person name="Gujja S."/>
            <person name="Hansen M."/>
            <person name="Howarth C."/>
            <person name="Imamovic A."/>
            <person name="Ireland A."/>
            <person name="Larimer J."/>
            <person name="McCowan C."/>
            <person name="Murphy C."/>
            <person name="Pearson M."/>
            <person name="Poon T.W."/>
            <person name="Priest M."/>
            <person name="Roberts A."/>
            <person name="Saif S."/>
            <person name="Shea T."/>
            <person name="Sykes S."/>
            <person name="Wortman J."/>
            <person name="Nusbaum C."/>
            <person name="Birren B."/>
        </authorList>
    </citation>
    <scope>NUCLEOTIDE SEQUENCE [LARGE SCALE GENOMIC DNA]</scope>
    <source>
        <strain evidence="3">CJ02B3</strain>
    </source>
</reference>
<sequence>MRCMRWLLLAAVALAAVQAAPADERALMELEETLLASAQLQNGRRLLSVDLFEEHAARYLMAAADTTEEATALFKLYKKLYPERVAAWGSTEATQLAYFEENVFPSIQKKAKALLSSTSASGSGTNVGDESGTGTTSGTTRETDRSDSTTSGSSKTSSGTSTSGGTSTSSGTSGTSTNSGTSSTSGTSGTSTSGGTTSSGTSTSGGTTSSGTSTSGGTTSSGTSTSGGTTSS</sequence>